<name>A0A158BGF2_9BURK</name>
<keyword evidence="2" id="KW-1185">Reference proteome</keyword>
<protein>
    <submittedName>
        <fullName evidence="1">Uncharacterized protein</fullName>
    </submittedName>
</protein>
<dbReference type="Proteomes" id="UP000071859">
    <property type="component" value="Unassembled WGS sequence"/>
</dbReference>
<evidence type="ECO:0000313" key="1">
    <source>
        <dbReference type="EMBL" id="SAK69131.1"/>
    </source>
</evidence>
<dbReference type="EMBL" id="FCOX02000011">
    <property type="protein sequence ID" value="SAK69131.1"/>
    <property type="molecule type" value="Genomic_DNA"/>
</dbReference>
<gene>
    <name evidence="1" type="ORF">AWB78_02656</name>
</gene>
<evidence type="ECO:0000313" key="2">
    <source>
        <dbReference type="Proteomes" id="UP000071859"/>
    </source>
</evidence>
<reference evidence="1" key="1">
    <citation type="submission" date="2016-01" db="EMBL/GenBank/DDBJ databases">
        <authorList>
            <person name="Peeters C."/>
        </authorList>
    </citation>
    <scope>NUCLEOTIDE SEQUENCE</scope>
    <source>
        <strain evidence="1">LMG 29321</strain>
    </source>
</reference>
<accession>A0A158BGF2</accession>
<organism evidence="1 2">
    <name type="scientific">Caballeronia calidae</name>
    <dbReference type="NCBI Taxonomy" id="1777139"/>
    <lineage>
        <taxon>Bacteria</taxon>
        <taxon>Pseudomonadati</taxon>
        <taxon>Pseudomonadota</taxon>
        <taxon>Betaproteobacteria</taxon>
        <taxon>Burkholderiales</taxon>
        <taxon>Burkholderiaceae</taxon>
        <taxon>Caballeronia</taxon>
    </lineage>
</organism>
<dbReference type="AlphaFoldDB" id="A0A158BGF2"/>
<dbReference type="OrthoDB" id="9133154at2"/>
<proteinExistence type="predicted"/>
<comment type="caution">
    <text evidence="1">The sequence shown here is derived from an EMBL/GenBank/DDBJ whole genome shotgun (WGS) entry which is preliminary data.</text>
</comment>
<sequence length="86" mass="9840">MRSTWIRGTVRSQLDAQIMAFLSKHARATKPLIDMRVAIRNENGEIYRLIIADGVIEMIRADKFLVSIGCIEESTDEFDSLFRVPL</sequence>